<accession>A0ACC1M7G6</accession>
<keyword evidence="2" id="KW-1185">Reference proteome</keyword>
<dbReference type="EMBL" id="JANBVB010000030">
    <property type="protein sequence ID" value="KAJ2899318.1"/>
    <property type="molecule type" value="Genomic_DNA"/>
</dbReference>
<reference evidence="1" key="1">
    <citation type="submission" date="2022-07" db="EMBL/GenBank/DDBJ databases">
        <title>Phylogenomic reconstructions and comparative analyses of Kickxellomycotina fungi.</title>
        <authorList>
            <person name="Reynolds N.K."/>
            <person name="Stajich J.E."/>
            <person name="Barry K."/>
            <person name="Grigoriev I.V."/>
            <person name="Crous P."/>
            <person name="Smith M.E."/>
        </authorList>
    </citation>
    <scope>NUCLEOTIDE SEQUENCE</scope>
    <source>
        <strain evidence="1">CBS 190363</strain>
    </source>
</reference>
<comment type="caution">
    <text evidence="1">The sequence shown here is derived from an EMBL/GenBank/DDBJ whole genome shotgun (WGS) entry which is preliminary data.</text>
</comment>
<proteinExistence type="predicted"/>
<organism evidence="1 2">
    <name type="scientific">Coemansia aciculifera</name>
    <dbReference type="NCBI Taxonomy" id="417176"/>
    <lineage>
        <taxon>Eukaryota</taxon>
        <taxon>Fungi</taxon>
        <taxon>Fungi incertae sedis</taxon>
        <taxon>Zoopagomycota</taxon>
        <taxon>Kickxellomycotina</taxon>
        <taxon>Kickxellomycetes</taxon>
        <taxon>Kickxellales</taxon>
        <taxon>Kickxellaceae</taxon>
        <taxon>Coemansia</taxon>
    </lineage>
</organism>
<protein>
    <submittedName>
        <fullName evidence="1">DNA polymerase alpha accessory factor Mcl1</fullName>
    </submittedName>
</protein>
<gene>
    <name evidence="1" type="primary">mcl1</name>
    <name evidence="1" type="ORF">IWW38_001027</name>
</gene>
<name>A0ACC1M7G6_9FUNG</name>
<evidence type="ECO:0000313" key="1">
    <source>
        <dbReference type="EMBL" id="KAJ2899318.1"/>
    </source>
</evidence>
<dbReference type="Proteomes" id="UP001139981">
    <property type="component" value="Unassembled WGS sequence"/>
</dbReference>
<evidence type="ECO:0000313" key="2">
    <source>
        <dbReference type="Proteomes" id="UP001139981"/>
    </source>
</evidence>
<sequence>MNSITSPRYAHAEGYTALAFGKGGQFVCTGGSDSLVRVFYAAKSERDQEAITLEQHSDNVLSLAVSRSKIISGDEEGMVLGFDLGQSLASDSDGLSVEPSGTILRSTLPARDISISSNERQVAVATDDENIRVVSLLDMAVLHTLVGHRGSVNSVAYSPDSNFLASSGCDGTVRIWDMRDGDPSCVQIFPKISYVCEPGNSMEQYKVRWSPDGRTLAIPCADHSIKLVERNNWDVSALLAGRHTNTIGHLAWSPNSKYLASVSLDCQIVVWDIAARKAILSHANANALCQVDWNPQGNMLAFSDCTGAMYIWDDVIPIGQGHAAPFERVLAGAGSLSNKSKAHAGTTDSANELMSDLFDDSATANRAAEDAMDEDDDDDEGDLLDAGDATADGMDDFVVDDDGAGYAERQAPRWTAVAPSEVQCFQPGSTPWIGSRRYLAFTMVGSVVSIAQDESHNTIEIEFYDKSAHRDFHFSDSFKFSMAALCETGCLFATTSRELANDQSLRGSADADEVSVVSYKGFASWSANSDWTFKLPPKEHPRCIATSSHGAAVITSLGNLRLFTCGGTQRHIESLPNRAVTCVARGDMLMVILEAMGTIRSSSGMKQLEYEYVLMSIDGQSRLAAGSCPVTPASEIVWAGFSEEGHPAVCDSKGMLRVLHRYWMANNASWIPVLDSRKLSRDRGKREGFWPVAISAKQFIVVACRGKSKYPPFPKPILDELDIDVPLLNADTQVGQQEAKYFASRLFIEQQRGEAERTGSEYPGGASMLARDELEQDKLLLRLIQLACKSDKTQRAMDLATMIGLEQSFDAAVKIAVFLKQSSLAERLMRLRETKFASQDVEDEGDMSDGSHSETDAKQHNLPHRSRRQAAAATYGRARRAADINDDGLSGSDCDLGVEALELGKVARPPLPEEALTRNNKISLVSRPAQPPTTSKPFNPFGVALPSKSMEIKRSDSFFDAADKHSDEVVARASTSALPTAAKRQSPPGDDDTANGVPRKQAKKSTKLTAFAFKKTTAANDAEDGDQSDS</sequence>